<keyword evidence="4" id="KW-0689">Ribosomal protein</keyword>
<evidence type="ECO:0000256" key="1">
    <source>
        <dbReference type="ARBA" id="ARBA00001947"/>
    </source>
</evidence>
<dbReference type="GO" id="GO:0003723">
    <property type="term" value="F:RNA binding"/>
    <property type="evidence" value="ECO:0000318"/>
    <property type="project" value="GO_Central"/>
</dbReference>
<name>A0A804KVE9_MUSAM</name>
<keyword evidence="8" id="KW-1185">Reference proteome</keyword>
<dbReference type="InterPro" id="IPR023407">
    <property type="entry name" value="Ribosomal_eS27_Zn-bd_dom_sf"/>
</dbReference>
<evidence type="ECO:0000256" key="5">
    <source>
        <dbReference type="ARBA" id="ARBA00023274"/>
    </source>
</evidence>
<evidence type="ECO:0000256" key="3">
    <source>
        <dbReference type="ARBA" id="ARBA00022833"/>
    </source>
</evidence>
<gene>
    <name evidence="6" type="ORF">GSMUA_315390.1</name>
</gene>
<dbReference type="GO" id="GO:0000028">
    <property type="term" value="P:ribosomal small subunit assembly"/>
    <property type="evidence" value="ECO:0000318"/>
    <property type="project" value="GO_Central"/>
</dbReference>
<organism evidence="7 8">
    <name type="scientific">Musa acuminata subsp. malaccensis</name>
    <name type="common">Wild banana</name>
    <name type="synonym">Musa malaccensis</name>
    <dbReference type="NCBI Taxonomy" id="214687"/>
    <lineage>
        <taxon>Eukaryota</taxon>
        <taxon>Viridiplantae</taxon>
        <taxon>Streptophyta</taxon>
        <taxon>Embryophyta</taxon>
        <taxon>Tracheophyta</taxon>
        <taxon>Spermatophyta</taxon>
        <taxon>Magnoliopsida</taxon>
        <taxon>Liliopsida</taxon>
        <taxon>Zingiberales</taxon>
        <taxon>Musaceae</taxon>
        <taxon>Musa</taxon>
    </lineage>
</organism>
<comment type="cofactor">
    <cofactor evidence="1">
        <name>Zn(2+)</name>
        <dbReference type="ChEBI" id="CHEBI:29105"/>
    </cofactor>
</comment>
<dbReference type="Pfam" id="PF01667">
    <property type="entry name" value="Ribosomal_S27e"/>
    <property type="match status" value="1"/>
</dbReference>
<dbReference type="PANTHER" id="PTHR11594">
    <property type="entry name" value="40S RIBOSOMAL PROTEIN S27"/>
    <property type="match status" value="1"/>
</dbReference>
<dbReference type="GO" id="GO:0003735">
    <property type="term" value="F:structural constituent of ribosome"/>
    <property type="evidence" value="ECO:0000318"/>
    <property type="project" value="GO_Central"/>
</dbReference>
<dbReference type="InterPro" id="IPR011332">
    <property type="entry name" value="Ribosomal_zn-bd"/>
</dbReference>
<evidence type="ECO:0000256" key="2">
    <source>
        <dbReference type="ARBA" id="ARBA00010919"/>
    </source>
</evidence>
<evidence type="ECO:0000313" key="6">
    <source>
        <dbReference type="EMBL" id="CAG1853313.1"/>
    </source>
</evidence>
<dbReference type="GO" id="GO:0022627">
    <property type="term" value="C:cytosolic small ribosomal subunit"/>
    <property type="evidence" value="ECO:0000318"/>
    <property type="project" value="GO_Central"/>
</dbReference>
<evidence type="ECO:0000256" key="4">
    <source>
        <dbReference type="ARBA" id="ARBA00022980"/>
    </source>
</evidence>
<keyword evidence="3" id="KW-0862">Zinc</keyword>
<dbReference type="AlphaFoldDB" id="A0A804KVE9"/>
<evidence type="ECO:0000313" key="7">
    <source>
        <dbReference type="EnsemblPlants" id="Ma10_p12400.1"/>
    </source>
</evidence>
<dbReference type="GO" id="GO:0006412">
    <property type="term" value="P:translation"/>
    <property type="evidence" value="ECO:0007669"/>
    <property type="project" value="InterPro"/>
</dbReference>
<reference evidence="6" key="1">
    <citation type="submission" date="2021-03" db="EMBL/GenBank/DDBJ databases">
        <authorList>
            <consortium name="Genoscope - CEA"/>
            <person name="William W."/>
        </authorList>
    </citation>
    <scope>NUCLEOTIDE SEQUENCE</scope>
    <source>
        <strain evidence="6">Doubled-haploid Pahang</strain>
    </source>
</reference>
<accession>A0A804KVE9</accession>
<dbReference type="Gramene" id="Ma10_t12400.1">
    <property type="protein sequence ID" value="Ma10_p12400.1"/>
    <property type="gene ID" value="Ma10_g12400"/>
</dbReference>
<keyword evidence="5" id="KW-0687">Ribonucleoprotein</keyword>
<dbReference type="Proteomes" id="UP000012960">
    <property type="component" value="Unplaced"/>
</dbReference>
<dbReference type="EMBL" id="HG996476">
    <property type="protein sequence ID" value="CAG1853313.1"/>
    <property type="molecule type" value="Genomic_DNA"/>
</dbReference>
<sequence>MFSILLMKVSIAAEGLDEMVLPNDIDLLNPPAELEKRRHKLKRLVQSPNSFFMDVKCQGCFNITTVFSHSQLLWFAETARPFCASRLAGVQGSPRAALSDEKAIEPICALFFLSLDKSLRSLESNLYASFNTMLF</sequence>
<dbReference type="EnsemblPlants" id="Ma10_t12400.1">
    <property type="protein sequence ID" value="Ma10_p12400.1"/>
    <property type="gene ID" value="Ma10_g12400"/>
</dbReference>
<dbReference type="Gene3D" id="2.20.25.100">
    <property type="entry name" value="Zn-binding ribosomal proteins"/>
    <property type="match status" value="1"/>
</dbReference>
<proteinExistence type="inferred from homology"/>
<dbReference type="InterPro" id="IPR000592">
    <property type="entry name" value="Ribosomal_eS27"/>
</dbReference>
<dbReference type="SUPFAM" id="SSF57829">
    <property type="entry name" value="Zn-binding ribosomal proteins"/>
    <property type="match status" value="1"/>
</dbReference>
<comment type="similarity">
    <text evidence="2">Belongs to the eukaryotic ribosomal protein eS27 family.</text>
</comment>
<evidence type="ECO:0000313" key="8">
    <source>
        <dbReference type="Proteomes" id="UP000012960"/>
    </source>
</evidence>
<protein>
    <submittedName>
        <fullName evidence="6">(wild Malaysian banana) hypothetical protein</fullName>
    </submittedName>
</protein>
<reference evidence="7" key="2">
    <citation type="submission" date="2021-05" db="UniProtKB">
        <authorList>
            <consortium name="EnsemblPlants"/>
        </authorList>
    </citation>
    <scope>IDENTIFICATION</scope>
    <source>
        <strain evidence="7">subsp. malaccensis</strain>
    </source>
</reference>
<dbReference type="InParanoid" id="A0A804KVE9"/>